<dbReference type="InterPro" id="IPR007696">
    <property type="entry name" value="DNA_mismatch_repair_MutS_core"/>
</dbReference>
<dbReference type="InterPro" id="IPR000432">
    <property type="entry name" value="DNA_mismatch_repair_MutS_C"/>
</dbReference>
<evidence type="ECO:0000256" key="7">
    <source>
        <dbReference type="ARBA" id="ARBA00022989"/>
    </source>
</evidence>
<accession>A0A4U0WMP5</accession>
<keyword evidence="5" id="KW-0547">Nucleotide-binding</keyword>
<comment type="similarity">
    <text evidence="2">Belongs to the membrane magnesium transporter (TC 1.A.67) family.</text>
</comment>
<dbReference type="InterPro" id="IPR008775">
    <property type="entry name" value="Phytyl_CoA_dOase-like"/>
</dbReference>
<dbReference type="SUPFAM" id="SSF48334">
    <property type="entry name" value="DNA repair protein MutS, domain III"/>
    <property type="match status" value="1"/>
</dbReference>
<keyword evidence="4" id="KW-0812">Transmembrane</keyword>
<dbReference type="GO" id="GO:0140664">
    <property type="term" value="F:ATP-dependent DNA damage sensor activity"/>
    <property type="evidence" value="ECO:0007669"/>
    <property type="project" value="InterPro"/>
</dbReference>
<dbReference type="CDD" id="cd03281">
    <property type="entry name" value="ABC_MSH5_euk"/>
    <property type="match status" value="1"/>
</dbReference>
<protein>
    <recommendedName>
        <fullName evidence="12">DNA mismatch repair proteins mutS family domain-containing protein</fullName>
    </recommendedName>
</protein>
<dbReference type="Pfam" id="PF05192">
    <property type="entry name" value="MutS_III"/>
    <property type="match status" value="1"/>
</dbReference>
<dbReference type="SUPFAM" id="SSF52540">
    <property type="entry name" value="P-loop containing nucleoside triphosphate hydrolases"/>
    <property type="match status" value="1"/>
</dbReference>
<dbReference type="SUPFAM" id="SSF51197">
    <property type="entry name" value="Clavaminate synthase-like"/>
    <property type="match status" value="1"/>
</dbReference>
<evidence type="ECO:0000259" key="12">
    <source>
        <dbReference type="PROSITE" id="PS00486"/>
    </source>
</evidence>
<sequence length="1300" mass="142487">MAAIATAINVLGVLFLSHAVYSAYEHSLLPSSSATPPPHSFLPHSLHPKITLPLDITLETLFSVFLLCAGVVLSSADLKPIQWRVWAGGLERSKEAREVKEVGVGGRNPYLGLEERLGFWDIRGVGRGFKEWKDGVGNKNGKAKASGSRYSAASRQSLAESLQGEGRKRAPLRRPSALSERPASVASSHTFAGDAASRATTEPPPEDVGGDLENLSEVIMAVNLTDRGTVGCAYYVAREEKLYFLEDVKLGGPNIVDQLKLFIDPTVVLVSTRCDEEVINRLDPESRNSGASIDGRSTDQTRLPYMLECRPGAEFRYDSARNKLVNLRLGQQGGPRVTFVVPGDVTAEHEDFNNPEAGFAGRQGQLLRLSGWINVESRTTVGCAGAVLSYLQRRRTTSYLPGDQASAAMFRIATVEMFSLSGSMFINADTLLSLQITSIESHPNAQYQGPAGKGWSSGAKEGLSVYGLFHNQAKTAQGRALLRQYFLRPSLTITVINERLQTVSVLLRPDNTTSLDRLTESLSKTKDMRLATVNLHKGISAGLNRNRGISTSVWPSIRHFSFYALSILDTLMELQGSDRLAIRAKIEDKFDRRQLAAVGKLINDVVDMEASNDQGRTVVRPGVDDELDEAKRTYDGIEDLLSEVATHVAEDVPAELDSAVNVIFFPQIGFLISIRLEEGTGHGVYEGTIDEPWEKMFATEVQAYYKNSNMTELDEHFGDIYGRICDKEIEIIQQLGERVLEYEELLASASDLCGELDALVALARGAMLHNLVKPCVTEENVIKIKGGRHPLQELTVPSYVANDTYLVGGAGNEQEDGFLANLLPQEAALASSQLVSRRQPAEGLSMALLTGPNYSGKSAYLKQVAIIVYMAHIGSFVPADAAKIGLTDKILTRIATRESVSRTQSAFMIDLQQISVALSLATRRSLVIIDEFGKGTESYDGAGLAAGVFEHLLQRGPESPKVVGATHFHEIFESGFLPERPALTYAHMEVRVDEASAIDDQITYLYNYRQGRSYSSYGACCAAMNGIDSSIVQRAQQLILLAARGEDLVEACAELPEAELAELEDAEAIAREFLDNDINDEAQKIIDELLTLRTGLRKEILTDEFVVSQEGFADERCIDPLLSISLPFNLGPGAPGQRLHRDDNIHDTKHGRFDIRKVSQFACLIVGCETTRENGATMVIPGSHRWDDKRQPRIDEITFAEMKPGAALIFLGADLVTHHDIGAGHNATKAFRTVYGLFFCRGHLRQEENQFLAIPHSKVLSMSREMQGLLGYKQPKSVLGIVHNKDPMADLANVLRLVAA</sequence>
<dbReference type="GO" id="GO:0030983">
    <property type="term" value="F:mismatched DNA binding"/>
    <property type="evidence" value="ECO:0007669"/>
    <property type="project" value="InterPro"/>
</dbReference>
<name>A0A4U0WMP5_9PEZI</name>
<keyword evidence="14" id="KW-1185">Reference proteome</keyword>
<evidence type="ECO:0000256" key="3">
    <source>
        <dbReference type="ARBA" id="ARBA00006271"/>
    </source>
</evidence>
<feature type="domain" description="DNA mismatch repair proteins mutS family" evidence="12">
    <location>
        <begin position="925"/>
        <end position="941"/>
    </location>
</feature>
<evidence type="ECO:0000256" key="1">
    <source>
        <dbReference type="ARBA" id="ARBA00004127"/>
    </source>
</evidence>
<dbReference type="GO" id="GO:0012505">
    <property type="term" value="C:endomembrane system"/>
    <property type="evidence" value="ECO:0007669"/>
    <property type="project" value="UniProtKB-SubCell"/>
</dbReference>
<comment type="subcellular location">
    <subcellularLocation>
        <location evidence="1">Endomembrane system</location>
        <topology evidence="1">Multi-pass membrane protein</topology>
    </subcellularLocation>
</comment>
<evidence type="ECO:0000256" key="4">
    <source>
        <dbReference type="ARBA" id="ARBA00022692"/>
    </source>
</evidence>
<dbReference type="Gene3D" id="3.40.50.300">
    <property type="entry name" value="P-loop containing nucleotide triphosphate hydrolases"/>
    <property type="match status" value="1"/>
</dbReference>
<dbReference type="PROSITE" id="PS00486">
    <property type="entry name" value="DNA_MISMATCH_REPAIR_2"/>
    <property type="match status" value="1"/>
</dbReference>
<dbReference type="InterPro" id="IPR018937">
    <property type="entry name" value="MMgT"/>
</dbReference>
<dbReference type="InterPro" id="IPR036187">
    <property type="entry name" value="DNA_mismatch_repair_MutS_sf"/>
</dbReference>
<dbReference type="PANTHER" id="PTHR11361:SF20">
    <property type="entry name" value="MUTS PROTEIN HOMOLOG 5"/>
    <property type="match status" value="1"/>
</dbReference>
<evidence type="ECO:0000256" key="10">
    <source>
        <dbReference type="SAM" id="MobiDB-lite"/>
    </source>
</evidence>
<evidence type="ECO:0000313" key="13">
    <source>
        <dbReference type="EMBL" id="TKA64251.1"/>
    </source>
</evidence>
<dbReference type="Gene3D" id="2.60.120.620">
    <property type="entry name" value="q2cbj1_9rhob like domain"/>
    <property type="match status" value="1"/>
</dbReference>
<dbReference type="SMART" id="SM00534">
    <property type="entry name" value="MUTSac"/>
    <property type="match status" value="1"/>
</dbReference>
<evidence type="ECO:0000256" key="11">
    <source>
        <dbReference type="SAM" id="SignalP"/>
    </source>
</evidence>
<keyword evidence="9" id="KW-0472">Membrane</keyword>
<feature type="chain" id="PRO_5020512674" description="DNA mismatch repair proteins mutS family domain-containing protein" evidence="11">
    <location>
        <begin position="23"/>
        <end position="1300"/>
    </location>
</feature>
<dbReference type="Pfam" id="PF10270">
    <property type="entry name" value="MMgT"/>
    <property type="match status" value="1"/>
</dbReference>
<reference evidence="13 14" key="1">
    <citation type="submission" date="2017-03" db="EMBL/GenBank/DDBJ databases">
        <title>Genomes of endolithic fungi from Antarctica.</title>
        <authorList>
            <person name="Coleine C."/>
            <person name="Masonjones S."/>
            <person name="Stajich J.E."/>
        </authorList>
    </citation>
    <scope>NUCLEOTIDE SEQUENCE [LARGE SCALE GENOMIC DNA]</scope>
    <source>
        <strain evidence="13 14">CCFEE 5184</strain>
    </source>
</reference>
<dbReference type="SMART" id="SM00533">
    <property type="entry name" value="MUTSd"/>
    <property type="match status" value="1"/>
</dbReference>
<dbReference type="OrthoDB" id="29596at2759"/>
<proteinExistence type="inferred from homology"/>
<keyword evidence="6" id="KW-0067">ATP-binding</keyword>
<dbReference type="EMBL" id="NAJQ01000852">
    <property type="protein sequence ID" value="TKA64251.1"/>
    <property type="molecule type" value="Genomic_DNA"/>
</dbReference>
<comment type="caution">
    <text evidence="13">The sequence shown here is derived from an EMBL/GenBank/DDBJ whole genome shotgun (WGS) entry which is preliminary data.</text>
</comment>
<feature type="region of interest" description="Disordered" evidence="10">
    <location>
        <begin position="160"/>
        <end position="211"/>
    </location>
</feature>
<dbReference type="Proteomes" id="UP000309340">
    <property type="component" value="Unassembled WGS sequence"/>
</dbReference>
<evidence type="ECO:0000313" key="14">
    <source>
        <dbReference type="Proteomes" id="UP000309340"/>
    </source>
</evidence>
<gene>
    <name evidence="13" type="ORF">B0A55_09299</name>
</gene>
<keyword evidence="8" id="KW-0238">DNA-binding</keyword>
<organism evidence="13 14">
    <name type="scientific">Friedmanniomyces simplex</name>
    <dbReference type="NCBI Taxonomy" id="329884"/>
    <lineage>
        <taxon>Eukaryota</taxon>
        <taxon>Fungi</taxon>
        <taxon>Dikarya</taxon>
        <taxon>Ascomycota</taxon>
        <taxon>Pezizomycotina</taxon>
        <taxon>Dothideomycetes</taxon>
        <taxon>Dothideomycetidae</taxon>
        <taxon>Mycosphaerellales</taxon>
        <taxon>Teratosphaeriaceae</taxon>
        <taxon>Friedmanniomyces</taxon>
    </lineage>
</organism>
<dbReference type="Pfam" id="PF00488">
    <property type="entry name" value="MutS_V"/>
    <property type="match status" value="1"/>
</dbReference>
<dbReference type="GO" id="GO:0005634">
    <property type="term" value="C:nucleus"/>
    <property type="evidence" value="ECO:0007669"/>
    <property type="project" value="TreeGrafter"/>
</dbReference>
<dbReference type="Pfam" id="PF05721">
    <property type="entry name" value="PhyH"/>
    <property type="match status" value="1"/>
</dbReference>
<feature type="signal peptide" evidence="11">
    <location>
        <begin position="1"/>
        <end position="22"/>
    </location>
</feature>
<keyword evidence="7" id="KW-1133">Transmembrane helix</keyword>
<dbReference type="STRING" id="329884.A0A4U0WMP5"/>
<dbReference type="PANTHER" id="PTHR11361">
    <property type="entry name" value="DNA MISMATCH REPAIR PROTEIN MUTS FAMILY MEMBER"/>
    <property type="match status" value="1"/>
</dbReference>
<dbReference type="InterPro" id="IPR027417">
    <property type="entry name" value="P-loop_NTPase"/>
</dbReference>
<dbReference type="Gene3D" id="1.10.1420.10">
    <property type="match status" value="1"/>
</dbReference>
<dbReference type="GO" id="GO:0005524">
    <property type="term" value="F:ATP binding"/>
    <property type="evidence" value="ECO:0007669"/>
    <property type="project" value="UniProtKB-KW"/>
</dbReference>
<keyword evidence="11" id="KW-0732">Signal</keyword>
<evidence type="ECO:0000256" key="6">
    <source>
        <dbReference type="ARBA" id="ARBA00022840"/>
    </source>
</evidence>
<evidence type="ECO:0000256" key="2">
    <source>
        <dbReference type="ARBA" id="ARBA00006109"/>
    </source>
</evidence>
<comment type="similarity">
    <text evidence="3">Belongs to the DNA mismatch repair MutS family.</text>
</comment>
<dbReference type="GO" id="GO:0051026">
    <property type="term" value="P:chiasma assembly"/>
    <property type="evidence" value="ECO:0007669"/>
    <property type="project" value="TreeGrafter"/>
</dbReference>
<evidence type="ECO:0000256" key="8">
    <source>
        <dbReference type="ARBA" id="ARBA00023125"/>
    </source>
</evidence>
<evidence type="ECO:0000256" key="5">
    <source>
        <dbReference type="ARBA" id="ARBA00022741"/>
    </source>
</evidence>
<dbReference type="GO" id="GO:0006298">
    <property type="term" value="P:mismatch repair"/>
    <property type="evidence" value="ECO:0007669"/>
    <property type="project" value="InterPro"/>
</dbReference>
<evidence type="ECO:0000256" key="9">
    <source>
        <dbReference type="ARBA" id="ARBA00023136"/>
    </source>
</evidence>
<dbReference type="InterPro" id="IPR045076">
    <property type="entry name" value="MutS"/>
</dbReference>